<dbReference type="PANTHER" id="PTHR33021">
    <property type="entry name" value="BLUE COPPER PROTEIN"/>
    <property type="match status" value="1"/>
</dbReference>
<dbReference type="GO" id="GO:0046872">
    <property type="term" value="F:metal ion binding"/>
    <property type="evidence" value="ECO:0007669"/>
    <property type="project" value="UniProtKB-KW"/>
</dbReference>
<evidence type="ECO:0000256" key="10">
    <source>
        <dbReference type="ARBA" id="ARBA00023157"/>
    </source>
</evidence>
<organism evidence="15 16">
    <name type="scientific">Digitaria exilis</name>
    <dbReference type="NCBI Taxonomy" id="1010633"/>
    <lineage>
        <taxon>Eukaryota</taxon>
        <taxon>Viridiplantae</taxon>
        <taxon>Streptophyta</taxon>
        <taxon>Embryophyta</taxon>
        <taxon>Tracheophyta</taxon>
        <taxon>Spermatophyta</taxon>
        <taxon>Magnoliopsida</taxon>
        <taxon>Liliopsida</taxon>
        <taxon>Poales</taxon>
        <taxon>Poaceae</taxon>
        <taxon>PACMAD clade</taxon>
        <taxon>Panicoideae</taxon>
        <taxon>Panicodae</taxon>
        <taxon>Paniceae</taxon>
        <taxon>Anthephorinae</taxon>
        <taxon>Digitaria</taxon>
    </lineage>
</organism>
<reference evidence="15" key="1">
    <citation type="submission" date="2020-07" db="EMBL/GenBank/DDBJ databases">
        <title>Genome sequence and genetic diversity analysis of an under-domesticated orphan crop, white fonio (Digitaria exilis).</title>
        <authorList>
            <person name="Bennetzen J.L."/>
            <person name="Chen S."/>
            <person name="Ma X."/>
            <person name="Wang X."/>
            <person name="Yssel A.E.J."/>
            <person name="Chaluvadi S.R."/>
            <person name="Johnson M."/>
            <person name="Gangashetty P."/>
            <person name="Hamidou F."/>
            <person name="Sanogo M.D."/>
            <person name="Zwaenepoel A."/>
            <person name="Wallace J."/>
            <person name="Van De Peer Y."/>
            <person name="Van Deynze A."/>
        </authorList>
    </citation>
    <scope>NUCLEOTIDE SEQUENCE</scope>
    <source>
        <tissue evidence="15">Leaves</tissue>
    </source>
</reference>
<keyword evidence="11" id="KW-0325">Glycoprotein</keyword>
<dbReference type="PANTHER" id="PTHR33021:SF557">
    <property type="entry name" value="OS07G0165900 PROTEIN"/>
    <property type="match status" value="1"/>
</dbReference>
<gene>
    <name evidence="15" type="ORF">HU200_016170</name>
</gene>
<evidence type="ECO:0000256" key="5">
    <source>
        <dbReference type="ARBA" id="ARBA00022729"/>
    </source>
</evidence>
<protein>
    <recommendedName>
        <fullName evidence="14">Phytocyanin domain-containing protein</fullName>
    </recommendedName>
</protein>
<dbReference type="GO" id="GO:0009610">
    <property type="term" value="P:response to symbiotic fungus"/>
    <property type="evidence" value="ECO:0007669"/>
    <property type="project" value="UniProtKB-ARBA"/>
</dbReference>
<dbReference type="InterPro" id="IPR003245">
    <property type="entry name" value="Phytocyanin_dom"/>
</dbReference>
<dbReference type="GO" id="GO:0009055">
    <property type="term" value="F:electron transfer activity"/>
    <property type="evidence" value="ECO:0007669"/>
    <property type="project" value="InterPro"/>
</dbReference>
<evidence type="ECO:0000256" key="12">
    <source>
        <dbReference type="SAM" id="MobiDB-lite"/>
    </source>
</evidence>
<dbReference type="Pfam" id="PF02298">
    <property type="entry name" value="Cu_bind_like"/>
    <property type="match status" value="1"/>
</dbReference>
<accession>A0A835F9P4</accession>
<comment type="caution">
    <text evidence="15">The sequence shown here is derived from an EMBL/GenBank/DDBJ whole genome shotgun (WGS) entry which is preliminary data.</text>
</comment>
<keyword evidence="8" id="KW-0186">Copper</keyword>
<evidence type="ECO:0000256" key="11">
    <source>
        <dbReference type="ARBA" id="ARBA00023180"/>
    </source>
</evidence>
<evidence type="ECO:0000256" key="7">
    <source>
        <dbReference type="ARBA" id="ARBA00022989"/>
    </source>
</evidence>
<name>A0A835F9P4_9POAL</name>
<feature type="domain" description="Phytocyanin" evidence="14">
    <location>
        <begin position="80"/>
        <end position="180"/>
    </location>
</feature>
<keyword evidence="9 13" id="KW-0472">Membrane</keyword>
<feature type="region of interest" description="Disordered" evidence="12">
    <location>
        <begin position="181"/>
        <end position="200"/>
    </location>
</feature>
<dbReference type="Proteomes" id="UP000636709">
    <property type="component" value="Unassembled WGS sequence"/>
</dbReference>
<keyword evidence="2" id="KW-0813">Transport</keyword>
<keyword evidence="6" id="KW-0249">Electron transport</keyword>
<evidence type="ECO:0000256" key="2">
    <source>
        <dbReference type="ARBA" id="ARBA00022448"/>
    </source>
</evidence>
<dbReference type="SUPFAM" id="SSF49503">
    <property type="entry name" value="Cupredoxins"/>
    <property type="match status" value="1"/>
</dbReference>
<evidence type="ECO:0000256" key="6">
    <source>
        <dbReference type="ARBA" id="ARBA00022982"/>
    </source>
</evidence>
<dbReference type="OrthoDB" id="656050at2759"/>
<evidence type="ECO:0000256" key="4">
    <source>
        <dbReference type="ARBA" id="ARBA00022723"/>
    </source>
</evidence>
<evidence type="ECO:0000256" key="9">
    <source>
        <dbReference type="ARBA" id="ARBA00023136"/>
    </source>
</evidence>
<proteinExistence type="predicted"/>
<keyword evidence="7 13" id="KW-1133">Transmembrane helix</keyword>
<evidence type="ECO:0000256" key="3">
    <source>
        <dbReference type="ARBA" id="ARBA00022692"/>
    </source>
</evidence>
<comment type="subcellular location">
    <subcellularLocation>
        <location evidence="1">Membrane</location>
        <topology evidence="1">Single-pass type I membrane protein</topology>
    </subcellularLocation>
</comment>
<evidence type="ECO:0000313" key="16">
    <source>
        <dbReference type="Proteomes" id="UP000636709"/>
    </source>
</evidence>
<dbReference type="InterPro" id="IPR008972">
    <property type="entry name" value="Cupredoxin"/>
</dbReference>
<dbReference type="InterPro" id="IPR039391">
    <property type="entry name" value="Phytocyanin-like"/>
</dbReference>
<dbReference type="PROSITE" id="PS51485">
    <property type="entry name" value="PHYTOCYANIN"/>
    <property type="match status" value="1"/>
</dbReference>
<evidence type="ECO:0000256" key="1">
    <source>
        <dbReference type="ARBA" id="ARBA00004479"/>
    </source>
</evidence>
<dbReference type="GO" id="GO:0005886">
    <property type="term" value="C:plasma membrane"/>
    <property type="evidence" value="ECO:0007669"/>
    <property type="project" value="TreeGrafter"/>
</dbReference>
<dbReference type="EMBL" id="JACEFO010001605">
    <property type="protein sequence ID" value="KAF8732196.1"/>
    <property type="molecule type" value="Genomic_DNA"/>
</dbReference>
<evidence type="ECO:0000256" key="13">
    <source>
        <dbReference type="SAM" id="Phobius"/>
    </source>
</evidence>
<dbReference type="CDD" id="cd04216">
    <property type="entry name" value="Phytocyanin"/>
    <property type="match status" value="1"/>
</dbReference>
<keyword evidence="3 13" id="KW-0812">Transmembrane</keyword>
<dbReference type="Gene3D" id="2.60.40.420">
    <property type="entry name" value="Cupredoxins - blue copper proteins"/>
    <property type="match status" value="1"/>
</dbReference>
<evidence type="ECO:0000256" key="8">
    <source>
        <dbReference type="ARBA" id="ARBA00023008"/>
    </source>
</evidence>
<keyword evidence="16" id="KW-1185">Reference proteome</keyword>
<evidence type="ECO:0000259" key="14">
    <source>
        <dbReference type="PROSITE" id="PS51485"/>
    </source>
</evidence>
<feature type="transmembrane region" description="Helical" evidence="13">
    <location>
        <begin position="61"/>
        <end position="80"/>
    </location>
</feature>
<dbReference type="AlphaFoldDB" id="A0A835F9P4"/>
<keyword evidence="10" id="KW-1015">Disulfide bond</keyword>
<dbReference type="FunFam" id="2.60.40.420:FF:000067">
    <property type="entry name" value="Cupredoxin superfamily protein"/>
    <property type="match status" value="1"/>
</dbReference>
<evidence type="ECO:0000313" key="15">
    <source>
        <dbReference type="EMBL" id="KAF8732196.1"/>
    </source>
</evidence>
<keyword evidence="5" id="KW-0732">Signal</keyword>
<keyword evidence="4" id="KW-0479">Metal-binding</keyword>
<feature type="transmembrane region" description="Helical" evidence="13">
    <location>
        <begin position="206"/>
        <end position="224"/>
    </location>
</feature>
<sequence>MDPAPWLDDETVHSSIAPCMAACCCGSWPDLVETRPPPQKHTADRARQQQLQEEAMARRQALLLAVVIAAACLAPLASAMEWMVGDDAGWRPQFNKTGWTNGKTFRVGDTLMFMYQPGAHTVIQVGKDDFISCNLQGNQLGAWTSGNDVVHLDKPGKVWFFCSIPGHCDNGMKLVVDVQLDAAPSPDSPPPPAPKSSAPAATAGRYTAAVALAAGVVASALALAL</sequence>